<protein>
    <submittedName>
        <fullName evidence="5">Alpha/beta hydrolase</fullName>
    </submittedName>
</protein>
<dbReference type="Proteomes" id="UP001324634">
    <property type="component" value="Chromosome"/>
</dbReference>
<feature type="chain" id="PRO_5043500628" evidence="3">
    <location>
        <begin position="18"/>
        <end position="331"/>
    </location>
</feature>
<feature type="signal peptide" evidence="3">
    <location>
        <begin position="1"/>
        <end position="17"/>
    </location>
</feature>
<dbReference type="AlphaFoldDB" id="A0AAX4HLL3"/>
<dbReference type="SUPFAM" id="SSF53474">
    <property type="entry name" value="alpha/beta-Hydrolases"/>
    <property type="match status" value="1"/>
</dbReference>
<comment type="similarity">
    <text evidence="1">Belongs to the 'GDXG' lipolytic enzyme family.</text>
</comment>
<keyword evidence="6" id="KW-1185">Reference proteome</keyword>
<reference evidence="5 6" key="1">
    <citation type="submission" date="2023-11" db="EMBL/GenBank/DDBJ databases">
        <title>Peredibacter starrii A3.12.</title>
        <authorList>
            <person name="Mitchell R.J."/>
        </authorList>
    </citation>
    <scope>NUCLEOTIDE SEQUENCE [LARGE SCALE GENOMIC DNA]</scope>
    <source>
        <strain evidence="5 6">A3.12</strain>
    </source>
</reference>
<sequence length="331" mass="36640">MVKSILIVSLFSSTVFAALTPNPQMKKVLDKLDEKGARPVEHLSVEEAREQPSAPEAVKAIAPKPKDNLAEVKDIKIQGADGKLKARLYRPKGKGPFPVVVYYHGGGWVLSDIDTYDATPRSLAAKTNAIFIAVEYRRAPEDRFPAAHDDAFAAYQWVLKNAMTFDGDPKKIAVAGESTGGNLALNVAIMARDQSLQIPIHELLIYPVASTKMNTSSYKINGDAKPLNKAKMNWYFSKYLRSPQDKEDPRIDLLKASFRGLSPATIITAEIDPLQVEGRELAEKMERQGVEVTYRNYEGVTHEFFGMTGVLKEAQEAQNEASLKLQKSFGK</sequence>
<dbReference type="InterPro" id="IPR050466">
    <property type="entry name" value="Carboxylest/Gibb_receptor"/>
</dbReference>
<evidence type="ECO:0000313" key="5">
    <source>
        <dbReference type="EMBL" id="WPU64154.1"/>
    </source>
</evidence>
<dbReference type="PANTHER" id="PTHR23024">
    <property type="entry name" value="ARYLACETAMIDE DEACETYLASE"/>
    <property type="match status" value="1"/>
</dbReference>
<feature type="domain" description="Alpha/beta hydrolase fold-3" evidence="4">
    <location>
        <begin position="100"/>
        <end position="305"/>
    </location>
</feature>
<accession>A0AAX4HLL3</accession>
<dbReference type="FunFam" id="3.40.50.1820:FF:000089">
    <property type="entry name" value="Alpha/beta hydrolase"/>
    <property type="match status" value="1"/>
</dbReference>
<dbReference type="EMBL" id="CP139487">
    <property type="protein sequence ID" value="WPU64154.1"/>
    <property type="molecule type" value="Genomic_DNA"/>
</dbReference>
<keyword evidence="3" id="KW-0732">Signal</keyword>
<dbReference type="Gene3D" id="3.40.50.1820">
    <property type="entry name" value="alpha/beta hydrolase"/>
    <property type="match status" value="1"/>
</dbReference>
<organism evidence="5 6">
    <name type="scientific">Peredibacter starrii</name>
    <dbReference type="NCBI Taxonomy" id="28202"/>
    <lineage>
        <taxon>Bacteria</taxon>
        <taxon>Pseudomonadati</taxon>
        <taxon>Bdellovibrionota</taxon>
        <taxon>Bacteriovoracia</taxon>
        <taxon>Bacteriovoracales</taxon>
        <taxon>Bacteriovoracaceae</taxon>
        <taxon>Peredibacter</taxon>
    </lineage>
</organism>
<gene>
    <name evidence="5" type="ORF">SOO65_15780</name>
</gene>
<dbReference type="RefSeq" id="WP_321392403.1">
    <property type="nucleotide sequence ID" value="NZ_CP139487.1"/>
</dbReference>
<keyword evidence="2 5" id="KW-0378">Hydrolase</keyword>
<evidence type="ECO:0000256" key="2">
    <source>
        <dbReference type="ARBA" id="ARBA00022801"/>
    </source>
</evidence>
<dbReference type="GO" id="GO:0016787">
    <property type="term" value="F:hydrolase activity"/>
    <property type="evidence" value="ECO:0007669"/>
    <property type="project" value="UniProtKB-KW"/>
</dbReference>
<dbReference type="Pfam" id="PF07859">
    <property type="entry name" value="Abhydrolase_3"/>
    <property type="match status" value="1"/>
</dbReference>
<dbReference type="KEGG" id="psti:SOO65_15780"/>
<evidence type="ECO:0000256" key="3">
    <source>
        <dbReference type="SAM" id="SignalP"/>
    </source>
</evidence>
<proteinExistence type="inferred from homology"/>
<dbReference type="PANTHER" id="PTHR23024:SF24">
    <property type="entry name" value="ALPHA_BETA HYDROLASE FOLD-3 DOMAIN-CONTAINING PROTEIN"/>
    <property type="match status" value="1"/>
</dbReference>
<dbReference type="InterPro" id="IPR029058">
    <property type="entry name" value="AB_hydrolase_fold"/>
</dbReference>
<dbReference type="InterPro" id="IPR013094">
    <property type="entry name" value="AB_hydrolase_3"/>
</dbReference>
<evidence type="ECO:0000259" key="4">
    <source>
        <dbReference type="Pfam" id="PF07859"/>
    </source>
</evidence>
<evidence type="ECO:0000256" key="1">
    <source>
        <dbReference type="ARBA" id="ARBA00010515"/>
    </source>
</evidence>
<evidence type="ECO:0000313" key="6">
    <source>
        <dbReference type="Proteomes" id="UP001324634"/>
    </source>
</evidence>
<name>A0AAX4HLL3_9BACT</name>